<dbReference type="EMBL" id="LFZN01000006">
    <property type="protein sequence ID" value="KXT06389.1"/>
    <property type="molecule type" value="Genomic_DNA"/>
</dbReference>
<keyword evidence="1" id="KW-0472">Membrane</keyword>
<keyword evidence="3" id="KW-1185">Reference proteome</keyword>
<dbReference type="AlphaFoldDB" id="A0A139HVF1"/>
<feature type="transmembrane region" description="Helical" evidence="1">
    <location>
        <begin position="12"/>
        <end position="30"/>
    </location>
</feature>
<comment type="caution">
    <text evidence="2">The sequence shown here is derived from an EMBL/GenBank/DDBJ whole genome shotgun (WGS) entry which is preliminary data.</text>
</comment>
<dbReference type="PANTHER" id="PTHR37490:SF3">
    <property type="entry name" value="DUF3431 DOMAIN CONTAINING PROTEIN"/>
    <property type="match status" value="1"/>
</dbReference>
<proteinExistence type="predicted"/>
<sequence>MLLPQMRPKTLIYFTLLLVPIFYFSFIHLAPAVRNQIWEWQEWNSPNRYNKLSIYPYKPDRKITTNLVIASTKKDDTSWTEHLRVPDLNVVRYVSDDPSAKFHPPVAKGREALMYFTYLYDFYDNLPDISIFIHFHETEWHIDSPLKGSMIFTLSRLDLEEVLKREYFNLRVSWKDACPDWINTTKSVEESKKHEEPWVAPAMRANFGNDVQVPEILAGPCCSQFAVTREAIQRNPKEQYKRHMDWLIETEWPDYITGRVWEHLWPWLFKGEVRDCAIEWKSLCQMYRICFESAAALQKYEKVWESRKNLREETAFFNELWSPRAGRNARARIKKFEEFMDRKLDEAIERGKDLAVRRDALRDMYIDHP</sequence>
<dbReference type="OrthoDB" id="10257314at2759"/>
<gene>
    <name evidence="2" type="ORF">AC578_6024</name>
</gene>
<dbReference type="PANTHER" id="PTHR37490">
    <property type="entry name" value="EXPRESSED PROTEIN"/>
    <property type="match status" value="1"/>
</dbReference>
<reference evidence="2 3" key="1">
    <citation type="submission" date="2015-07" db="EMBL/GenBank/DDBJ databases">
        <title>Comparative genomics of the Sigatoka disease complex on banana suggests a link between parallel evolutionary changes in Pseudocercospora fijiensis and Pseudocercospora eumusae and increased virulence on the banana host.</title>
        <authorList>
            <person name="Chang T.-C."/>
            <person name="Salvucci A."/>
            <person name="Crous P.W."/>
            <person name="Stergiopoulos I."/>
        </authorList>
    </citation>
    <scope>NUCLEOTIDE SEQUENCE [LARGE SCALE GENOMIC DNA]</scope>
    <source>
        <strain evidence="2 3">CBS 114824</strain>
    </source>
</reference>
<protein>
    <submittedName>
        <fullName evidence="2">Uncharacterized protein</fullName>
    </submittedName>
</protein>
<name>A0A139HVF1_9PEZI</name>
<dbReference type="STRING" id="321146.A0A139HVF1"/>
<dbReference type="InterPro" id="IPR021838">
    <property type="entry name" value="DUF3431"/>
</dbReference>
<keyword evidence="1" id="KW-0812">Transmembrane</keyword>
<dbReference type="Pfam" id="PF11913">
    <property type="entry name" value="DUF3431"/>
    <property type="match status" value="1"/>
</dbReference>
<organism evidence="2 3">
    <name type="scientific">Pseudocercospora eumusae</name>
    <dbReference type="NCBI Taxonomy" id="321146"/>
    <lineage>
        <taxon>Eukaryota</taxon>
        <taxon>Fungi</taxon>
        <taxon>Dikarya</taxon>
        <taxon>Ascomycota</taxon>
        <taxon>Pezizomycotina</taxon>
        <taxon>Dothideomycetes</taxon>
        <taxon>Dothideomycetidae</taxon>
        <taxon>Mycosphaerellales</taxon>
        <taxon>Mycosphaerellaceae</taxon>
        <taxon>Pseudocercospora</taxon>
    </lineage>
</organism>
<evidence type="ECO:0000313" key="3">
    <source>
        <dbReference type="Proteomes" id="UP000070133"/>
    </source>
</evidence>
<dbReference type="Proteomes" id="UP000070133">
    <property type="component" value="Unassembled WGS sequence"/>
</dbReference>
<accession>A0A139HVF1</accession>
<keyword evidence="1" id="KW-1133">Transmembrane helix</keyword>
<evidence type="ECO:0000313" key="2">
    <source>
        <dbReference type="EMBL" id="KXT06389.1"/>
    </source>
</evidence>
<evidence type="ECO:0000256" key="1">
    <source>
        <dbReference type="SAM" id="Phobius"/>
    </source>
</evidence>